<name>A0ABN2TE47_9MICO</name>
<keyword evidence="8" id="KW-1185">Reference proteome</keyword>
<gene>
    <name evidence="7" type="primary">yhjD</name>
    <name evidence="7" type="ORF">GCM10009755_15230</name>
</gene>
<keyword evidence="4 6" id="KW-1133">Transmembrane helix</keyword>
<feature type="transmembrane region" description="Helical" evidence="6">
    <location>
        <begin position="161"/>
        <end position="184"/>
    </location>
</feature>
<protein>
    <submittedName>
        <fullName evidence="7">Inner membrane protein YhjD</fullName>
    </submittedName>
</protein>
<dbReference type="Pfam" id="PF03631">
    <property type="entry name" value="Virul_fac_BrkB"/>
    <property type="match status" value="1"/>
</dbReference>
<proteinExistence type="predicted"/>
<dbReference type="RefSeq" id="WP_344308457.1">
    <property type="nucleotide sequence ID" value="NZ_BAAANO010000013.1"/>
</dbReference>
<evidence type="ECO:0000256" key="4">
    <source>
        <dbReference type="ARBA" id="ARBA00022989"/>
    </source>
</evidence>
<sequence length="367" mass="38733">MESLGTGPRLLTHRSRAEQLSRGFMSRPGVVHVKETVARFGLRLGNQFAAAITYFLVLAIIPTAMFAFAATGFVLDVVRPELVDVVSAMIEEAVPGNPELVSMFEGFLTNWAGVGLVSLVAALYTAQGFIGNLKDAIRAQLRGDFDSPVKDPLVRKYLNNLVTLVGIVAGIGFTVAATIIGTGLQTQIVGWLGLPGWVTPVLTITPMFITLGASWLVFWFIFTMIPSTPIPRRTRAIGSFIGAFALTVLLNLATVVIGAFSGSPTAALFGPIIAVMAAMNLFARILLVIAAWMGTADDDTAFAHIAEAPAGYRPPARGRRAPVTTGSRGEALGGFLVASGLIALTILGYRSLEARGAVRAADSTDGD</sequence>
<accession>A0ABN2TE47</accession>
<evidence type="ECO:0000256" key="5">
    <source>
        <dbReference type="ARBA" id="ARBA00023136"/>
    </source>
</evidence>
<dbReference type="EMBL" id="BAAANO010000013">
    <property type="protein sequence ID" value="GAA2006188.1"/>
    <property type="molecule type" value="Genomic_DNA"/>
</dbReference>
<keyword evidence="5 6" id="KW-0472">Membrane</keyword>
<comment type="caution">
    <text evidence="7">The sequence shown here is derived from an EMBL/GenBank/DDBJ whole genome shotgun (WGS) entry which is preliminary data.</text>
</comment>
<organism evidence="7 8">
    <name type="scientific">Brevibacterium samyangense</name>
    <dbReference type="NCBI Taxonomy" id="366888"/>
    <lineage>
        <taxon>Bacteria</taxon>
        <taxon>Bacillati</taxon>
        <taxon>Actinomycetota</taxon>
        <taxon>Actinomycetes</taxon>
        <taxon>Micrococcales</taxon>
        <taxon>Brevibacteriaceae</taxon>
        <taxon>Brevibacterium</taxon>
    </lineage>
</organism>
<feature type="transmembrane region" description="Helical" evidence="6">
    <location>
        <begin position="329"/>
        <end position="349"/>
    </location>
</feature>
<feature type="transmembrane region" description="Helical" evidence="6">
    <location>
        <begin position="204"/>
        <end position="225"/>
    </location>
</feature>
<dbReference type="InterPro" id="IPR017039">
    <property type="entry name" value="Virul_fac_BrkB"/>
</dbReference>
<feature type="transmembrane region" description="Helical" evidence="6">
    <location>
        <begin position="237"/>
        <end position="260"/>
    </location>
</feature>
<dbReference type="Proteomes" id="UP001500755">
    <property type="component" value="Unassembled WGS sequence"/>
</dbReference>
<dbReference type="PANTHER" id="PTHR30213">
    <property type="entry name" value="INNER MEMBRANE PROTEIN YHJD"/>
    <property type="match status" value="1"/>
</dbReference>
<evidence type="ECO:0000256" key="3">
    <source>
        <dbReference type="ARBA" id="ARBA00022692"/>
    </source>
</evidence>
<reference evidence="7 8" key="1">
    <citation type="journal article" date="2019" name="Int. J. Syst. Evol. Microbiol.">
        <title>The Global Catalogue of Microorganisms (GCM) 10K type strain sequencing project: providing services to taxonomists for standard genome sequencing and annotation.</title>
        <authorList>
            <consortium name="The Broad Institute Genomics Platform"/>
            <consortium name="The Broad Institute Genome Sequencing Center for Infectious Disease"/>
            <person name="Wu L."/>
            <person name="Ma J."/>
        </authorList>
    </citation>
    <scope>NUCLEOTIDE SEQUENCE [LARGE SCALE GENOMIC DNA]</scope>
    <source>
        <strain evidence="7 8">JCM 14546</strain>
    </source>
</reference>
<feature type="transmembrane region" description="Helical" evidence="6">
    <location>
        <begin position="48"/>
        <end position="75"/>
    </location>
</feature>
<dbReference type="PANTHER" id="PTHR30213:SF1">
    <property type="entry name" value="INNER MEMBRANE PROTEIN YHJD"/>
    <property type="match status" value="1"/>
</dbReference>
<evidence type="ECO:0000256" key="2">
    <source>
        <dbReference type="ARBA" id="ARBA00022475"/>
    </source>
</evidence>
<evidence type="ECO:0000313" key="8">
    <source>
        <dbReference type="Proteomes" id="UP001500755"/>
    </source>
</evidence>
<evidence type="ECO:0000313" key="7">
    <source>
        <dbReference type="EMBL" id="GAA2006188.1"/>
    </source>
</evidence>
<evidence type="ECO:0000256" key="1">
    <source>
        <dbReference type="ARBA" id="ARBA00004651"/>
    </source>
</evidence>
<feature type="transmembrane region" description="Helical" evidence="6">
    <location>
        <begin position="266"/>
        <end position="287"/>
    </location>
</feature>
<evidence type="ECO:0000256" key="6">
    <source>
        <dbReference type="SAM" id="Phobius"/>
    </source>
</evidence>
<feature type="transmembrane region" description="Helical" evidence="6">
    <location>
        <begin position="111"/>
        <end position="133"/>
    </location>
</feature>
<keyword evidence="2" id="KW-1003">Cell membrane</keyword>
<keyword evidence="3 6" id="KW-0812">Transmembrane</keyword>
<comment type="subcellular location">
    <subcellularLocation>
        <location evidence="1">Cell membrane</location>
        <topology evidence="1">Multi-pass membrane protein</topology>
    </subcellularLocation>
</comment>